<dbReference type="Proteomes" id="UP000184300">
    <property type="component" value="Unassembled WGS sequence"/>
</dbReference>
<keyword evidence="1" id="KW-0472">Membrane</keyword>
<accession>A0A1L9VBU9</accession>
<keyword evidence="1" id="KW-0812">Transmembrane</keyword>
<name>A0A1L9VBU9_ASPGL</name>
<feature type="transmembrane region" description="Helical" evidence="1">
    <location>
        <begin position="43"/>
        <end position="66"/>
    </location>
</feature>
<protein>
    <submittedName>
        <fullName evidence="2">Uncharacterized protein</fullName>
    </submittedName>
</protein>
<keyword evidence="3" id="KW-1185">Reference proteome</keyword>
<sequence>MVSICMIVRLSSLHISRTRSRWLWRIRRAGDFVALMDRGSRRVFFFAFKYGCGLCVVFGLSHIAMFCRFTVGLSSMSAELVTM</sequence>
<reference evidence="3" key="1">
    <citation type="journal article" date="2017" name="Genome Biol.">
        <title>Comparative genomics reveals high biological diversity and specific adaptations in the industrially and medically important fungal genus Aspergillus.</title>
        <authorList>
            <person name="de Vries R.P."/>
            <person name="Riley R."/>
            <person name="Wiebenga A."/>
            <person name="Aguilar-Osorio G."/>
            <person name="Amillis S."/>
            <person name="Uchima C.A."/>
            <person name="Anderluh G."/>
            <person name="Asadollahi M."/>
            <person name="Askin M."/>
            <person name="Barry K."/>
            <person name="Battaglia E."/>
            <person name="Bayram O."/>
            <person name="Benocci T."/>
            <person name="Braus-Stromeyer S.A."/>
            <person name="Caldana C."/>
            <person name="Canovas D."/>
            <person name="Cerqueira G.C."/>
            <person name="Chen F."/>
            <person name="Chen W."/>
            <person name="Choi C."/>
            <person name="Clum A."/>
            <person name="Dos Santos R.A."/>
            <person name="Damasio A.R."/>
            <person name="Diallinas G."/>
            <person name="Emri T."/>
            <person name="Fekete E."/>
            <person name="Flipphi M."/>
            <person name="Freyberg S."/>
            <person name="Gallo A."/>
            <person name="Gournas C."/>
            <person name="Habgood R."/>
            <person name="Hainaut M."/>
            <person name="Harispe M.L."/>
            <person name="Henrissat B."/>
            <person name="Hilden K.S."/>
            <person name="Hope R."/>
            <person name="Hossain A."/>
            <person name="Karabika E."/>
            <person name="Karaffa L."/>
            <person name="Karanyi Z."/>
            <person name="Krasevec N."/>
            <person name="Kuo A."/>
            <person name="Kusch H."/>
            <person name="LaButti K."/>
            <person name="Lagendijk E.L."/>
            <person name="Lapidus A."/>
            <person name="Levasseur A."/>
            <person name="Lindquist E."/>
            <person name="Lipzen A."/>
            <person name="Logrieco A.F."/>
            <person name="MacCabe A."/>
            <person name="Maekelae M.R."/>
            <person name="Malavazi I."/>
            <person name="Melin P."/>
            <person name="Meyer V."/>
            <person name="Mielnichuk N."/>
            <person name="Miskei M."/>
            <person name="Molnar A.P."/>
            <person name="Mule G."/>
            <person name="Ngan C.Y."/>
            <person name="Orejas M."/>
            <person name="Orosz E."/>
            <person name="Ouedraogo J.P."/>
            <person name="Overkamp K.M."/>
            <person name="Park H.-S."/>
            <person name="Perrone G."/>
            <person name="Piumi F."/>
            <person name="Punt P.J."/>
            <person name="Ram A.F."/>
            <person name="Ramon A."/>
            <person name="Rauscher S."/>
            <person name="Record E."/>
            <person name="Riano-Pachon D.M."/>
            <person name="Robert V."/>
            <person name="Roehrig J."/>
            <person name="Ruller R."/>
            <person name="Salamov A."/>
            <person name="Salih N.S."/>
            <person name="Samson R.A."/>
            <person name="Sandor E."/>
            <person name="Sanguinetti M."/>
            <person name="Schuetze T."/>
            <person name="Sepcic K."/>
            <person name="Shelest E."/>
            <person name="Sherlock G."/>
            <person name="Sophianopoulou V."/>
            <person name="Squina F.M."/>
            <person name="Sun H."/>
            <person name="Susca A."/>
            <person name="Todd R.B."/>
            <person name="Tsang A."/>
            <person name="Unkles S.E."/>
            <person name="van de Wiele N."/>
            <person name="van Rossen-Uffink D."/>
            <person name="Oliveira J.V."/>
            <person name="Vesth T.C."/>
            <person name="Visser J."/>
            <person name="Yu J.-H."/>
            <person name="Zhou M."/>
            <person name="Andersen M.R."/>
            <person name="Archer D.B."/>
            <person name="Baker S.E."/>
            <person name="Benoit I."/>
            <person name="Brakhage A.A."/>
            <person name="Braus G.H."/>
            <person name="Fischer R."/>
            <person name="Frisvad J.C."/>
            <person name="Goldman G.H."/>
            <person name="Houbraken J."/>
            <person name="Oakley B."/>
            <person name="Pocsi I."/>
            <person name="Scazzocchio C."/>
            <person name="Seiboth B."/>
            <person name="vanKuyk P.A."/>
            <person name="Wortman J."/>
            <person name="Dyer P.S."/>
            <person name="Grigoriev I.V."/>
        </authorList>
    </citation>
    <scope>NUCLEOTIDE SEQUENCE [LARGE SCALE GENOMIC DNA]</scope>
    <source>
        <strain evidence="3">CBS 516.65</strain>
    </source>
</reference>
<keyword evidence="1" id="KW-1133">Transmembrane helix</keyword>
<evidence type="ECO:0000313" key="3">
    <source>
        <dbReference type="Proteomes" id="UP000184300"/>
    </source>
</evidence>
<dbReference type="GeneID" id="34465283"/>
<organism evidence="2 3">
    <name type="scientific">Aspergillus glaucus CBS 516.65</name>
    <dbReference type="NCBI Taxonomy" id="1160497"/>
    <lineage>
        <taxon>Eukaryota</taxon>
        <taxon>Fungi</taxon>
        <taxon>Dikarya</taxon>
        <taxon>Ascomycota</taxon>
        <taxon>Pezizomycotina</taxon>
        <taxon>Eurotiomycetes</taxon>
        <taxon>Eurotiomycetidae</taxon>
        <taxon>Eurotiales</taxon>
        <taxon>Aspergillaceae</taxon>
        <taxon>Aspergillus</taxon>
        <taxon>Aspergillus subgen. Aspergillus</taxon>
    </lineage>
</organism>
<evidence type="ECO:0000256" key="1">
    <source>
        <dbReference type="SAM" id="Phobius"/>
    </source>
</evidence>
<dbReference type="EMBL" id="KV878906">
    <property type="protein sequence ID" value="OJJ81373.1"/>
    <property type="molecule type" value="Genomic_DNA"/>
</dbReference>
<dbReference type="AlphaFoldDB" id="A0A1L9VBU9"/>
<gene>
    <name evidence="2" type="ORF">ASPGLDRAFT_664951</name>
</gene>
<dbReference type="VEuPathDB" id="FungiDB:ASPGLDRAFT_664951"/>
<proteinExistence type="predicted"/>
<evidence type="ECO:0000313" key="2">
    <source>
        <dbReference type="EMBL" id="OJJ81373.1"/>
    </source>
</evidence>
<dbReference type="RefSeq" id="XP_022398071.1">
    <property type="nucleotide sequence ID" value="XM_022549023.1"/>
</dbReference>